<keyword evidence="3" id="KW-1185">Reference proteome</keyword>
<keyword evidence="2" id="KW-0489">Methyltransferase</keyword>
<dbReference type="GO" id="GO:0032259">
    <property type="term" value="P:methylation"/>
    <property type="evidence" value="ECO:0007669"/>
    <property type="project" value="UniProtKB-KW"/>
</dbReference>
<evidence type="ECO:0000313" key="2">
    <source>
        <dbReference type="EMBL" id="KAJ2844677.1"/>
    </source>
</evidence>
<dbReference type="GO" id="GO:0008270">
    <property type="term" value="F:zinc ion binding"/>
    <property type="evidence" value="ECO:0007669"/>
    <property type="project" value="InterPro"/>
</dbReference>
<reference evidence="2" key="1">
    <citation type="submission" date="2022-07" db="EMBL/GenBank/DDBJ databases">
        <title>Phylogenomic reconstructions and comparative analyses of Kickxellomycotina fungi.</title>
        <authorList>
            <person name="Reynolds N.K."/>
            <person name="Stajich J.E."/>
            <person name="Barry K."/>
            <person name="Grigoriev I.V."/>
            <person name="Crous P."/>
            <person name="Smith M.E."/>
        </authorList>
    </citation>
    <scope>NUCLEOTIDE SEQUENCE</scope>
    <source>
        <strain evidence="2">NRRL 1566</strain>
    </source>
</reference>
<dbReference type="Proteomes" id="UP001139887">
    <property type="component" value="Unassembled WGS sequence"/>
</dbReference>
<dbReference type="GO" id="GO:0003871">
    <property type="term" value="F:5-methyltetrahydropteroyltriglutamate-homocysteine S-methyltransferase activity"/>
    <property type="evidence" value="ECO:0007669"/>
    <property type="project" value="UniProtKB-EC"/>
</dbReference>
<dbReference type="Pfam" id="PF08267">
    <property type="entry name" value="Meth_synt_1"/>
    <property type="match status" value="1"/>
</dbReference>
<sequence length="94" mass="10582">MSIKSTILGFPRMGSDRQLKKLVENFWASKITEQDLVEGSKKLRADHWALQKQYGLTEVPAGDFSYYDQVLDAAFAVGIIPERYQQLDTAGTQA</sequence>
<dbReference type="EMBL" id="JANBUW010001012">
    <property type="protein sequence ID" value="KAJ2844677.1"/>
    <property type="molecule type" value="Genomic_DNA"/>
</dbReference>
<protein>
    <submittedName>
        <fullName evidence="2">Methionine-synthesizing 5-methyltetrahydropteroyltriglutamate--homocysteine methyltransferase</fullName>
        <ecNumber evidence="2">2.1.1.14</ecNumber>
    </submittedName>
</protein>
<feature type="domain" description="Cobalamin-independent methionine synthase MetE N-terminal" evidence="1">
    <location>
        <begin position="5"/>
        <end position="87"/>
    </location>
</feature>
<feature type="non-terminal residue" evidence="2">
    <location>
        <position position="94"/>
    </location>
</feature>
<proteinExistence type="predicted"/>
<dbReference type="GO" id="GO:0008652">
    <property type="term" value="P:amino acid biosynthetic process"/>
    <property type="evidence" value="ECO:0007669"/>
    <property type="project" value="InterPro"/>
</dbReference>
<dbReference type="PANTHER" id="PTHR30519">
    <property type="entry name" value="5-METHYLTETRAHYDROPTEROYLTRIGLUTAMATE--HOMOCYSTEINE METHYLTRANSFERASE"/>
    <property type="match status" value="1"/>
</dbReference>
<dbReference type="Gene3D" id="3.20.20.210">
    <property type="match status" value="1"/>
</dbReference>
<organism evidence="2 3">
    <name type="scientific">Coemansia brasiliensis</name>
    <dbReference type="NCBI Taxonomy" id="2650707"/>
    <lineage>
        <taxon>Eukaryota</taxon>
        <taxon>Fungi</taxon>
        <taxon>Fungi incertae sedis</taxon>
        <taxon>Zoopagomycota</taxon>
        <taxon>Kickxellomycotina</taxon>
        <taxon>Kickxellomycetes</taxon>
        <taxon>Kickxellales</taxon>
        <taxon>Kickxellaceae</taxon>
        <taxon>Coemansia</taxon>
    </lineage>
</organism>
<dbReference type="InterPro" id="IPR038071">
    <property type="entry name" value="UROD/MetE-like_sf"/>
</dbReference>
<dbReference type="EC" id="2.1.1.14" evidence="2"/>
<accession>A0A9W8LX06</accession>
<name>A0A9W8LX06_9FUNG</name>
<keyword evidence="2" id="KW-0808">Transferase</keyword>
<evidence type="ECO:0000259" key="1">
    <source>
        <dbReference type="Pfam" id="PF08267"/>
    </source>
</evidence>
<evidence type="ECO:0000313" key="3">
    <source>
        <dbReference type="Proteomes" id="UP001139887"/>
    </source>
</evidence>
<dbReference type="AlphaFoldDB" id="A0A9W8LX06"/>
<dbReference type="InterPro" id="IPR013215">
    <property type="entry name" value="Cbl-indep_Met_Synth_N"/>
</dbReference>
<comment type="caution">
    <text evidence="2">The sequence shown here is derived from an EMBL/GenBank/DDBJ whole genome shotgun (WGS) entry which is preliminary data.</text>
</comment>
<dbReference type="SUPFAM" id="SSF51726">
    <property type="entry name" value="UROD/MetE-like"/>
    <property type="match status" value="1"/>
</dbReference>
<dbReference type="OrthoDB" id="1053771at2759"/>
<gene>
    <name evidence="2" type="primary">MET6_1</name>
    <name evidence="2" type="ORF">IWW36_005088</name>
</gene>